<evidence type="ECO:0000256" key="2">
    <source>
        <dbReference type="ARBA" id="ARBA00000711"/>
    </source>
</evidence>
<name>X1TDA8_9ZZZZ</name>
<gene>
    <name evidence="18" type="ORF">S12H4_19718</name>
</gene>
<dbReference type="EMBL" id="BARW01009897">
    <property type="protein sequence ID" value="GAI85565.1"/>
    <property type="molecule type" value="Genomic_DNA"/>
</dbReference>
<accession>X1TDA8</accession>
<evidence type="ECO:0000256" key="10">
    <source>
        <dbReference type="ARBA" id="ARBA00022573"/>
    </source>
</evidence>
<evidence type="ECO:0000256" key="11">
    <source>
        <dbReference type="ARBA" id="ARBA00022679"/>
    </source>
</evidence>
<dbReference type="SUPFAM" id="SSF52540">
    <property type="entry name" value="P-loop containing nucleoside triphosphate hydrolases"/>
    <property type="match status" value="1"/>
</dbReference>
<keyword evidence="13" id="KW-0418">Kinase</keyword>
<evidence type="ECO:0000256" key="9">
    <source>
        <dbReference type="ARBA" id="ARBA00012523"/>
    </source>
</evidence>
<comment type="similarity">
    <text evidence="7">Belongs to the CobU/CobP family.</text>
</comment>
<dbReference type="EC" id="2.7.7.62" evidence="9"/>
<dbReference type="AlphaFoldDB" id="X1TDA8"/>
<keyword evidence="15" id="KW-0342">GTP-binding</keyword>
<evidence type="ECO:0000256" key="8">
    <source>
        <dbReference type="ARBA" id="ARBA00012016"/>
    </source>
</evidence>
<evidence type="ECO:0000256" key="16">
    <source>
        <dbReference type="ARBA" id="ARBA00029570"/>
    </source>
</evidence>
<evidence type="ECO:0000256" key="15">
    <source>
        <dbReference type="ARBA" id="ARBA00023134"/>
    </source>
</evidence>
<organism evidence="18">
    <name type="scientific">marine sediment metagenome</name>
    <dbReference type="NCBI Taxonomy" id="412755"/>
    <lineage>
        <taxon>unclassified sequences</taxon>
        <taxon>metagenomes</taxon>
        <taxon>ecological metagenomes</taxon>
    </lineage>
</organism>
<dbReference type="GO" id="GO:0005525">
    <property type="term" value="F:GTP binding"/>
    <property type="evidence" value="ECO:0007669"/>
    <property type="project" value="UniProtKB-KW"/>
</dbReference>
<reference evidence="18" key="1">
    <citation type="journal article" date="2014" name="Front. Microbiol.">
        <title>High frequency of phylogenetically diverse reductive dehalogenase-homologous genes in deep subseafloor sedimentary metagenomes.</title>
        <authorList>
            <person name="Kawai M."/>
            <person name="Futagami T."/>
            <person name="Toyoda A."/>
            <person name="Takaki Y."/>
            <person name="Nishi S."/>
            <person name="Hori S."/>
            <person name="Arai W."/>
            <person name="Tsubouchi T."/>
            <person name="Morono Y."/>
            <person name="Uchiyama I."/>
            <person name="Ito T."/>
            <person name="Fujiyama A."/>
            <person name="Inagaki F."/>
            <person name="Takami H."/>
        </authorList>
    </citation>
    <scope>NUCLEOTIDE SEQUENCE</scope>
    <source>
        <strain evidence="18">Expedition CK06-06</strain>
    </source>
</reference>
<dbReference type="InterPro" id="IPR027417">
    <property type="entry name" value="P-loop_NTPase"/>
</dbReference>
<comment type="caution">
    <text evidence="18">The sequence shown here is derived from an EMBL/GenBank/DDBJ whole genome shotgun (WGS) entry which is preliminary data.</text>
</comment>
<protein>
    <recommendedName>
        <fullName evidence="16">Adenosylcobinamide kinase</fullName>
        <ecNumber evidence="8">2.7.1.156</ecNumber>
        <ecNumber evidence="9">2.7.7.62</ecNumber>
    </recommendedName>
    <alternativeName>
        <fullName evidence="17">Adenosylcobinamide-phosphate guanylyltransferase</fullName>
    </alternativeName>
</protein>
<evidence type="ECO:0000256" key="12">
    <source>
        <dbReference type="ARBA" id="ARBA00022741"/>
    </source>
</evidence>
<dbReference type="EC" id="2.7.1.156" evidence="8"/>
<comment type="catalytic activity">
    <reaction evidence="1">
        <text>adenosylcob(III)inamide + ATP = adenosylcob(III)inamide phosphate + ADP + H(+)</text>
        <dbReference type="Rhea" id="RHEA:15769"/>
        <dbReference type="ChEBI" id="CHEBI:2480"/>
        <dbReference type="ChEBI" id="CHEBI:15378"/>
        <dbReference type="ChEBI" id="CHEBI:30616"/>
        <dbReference type="ChEBI" id="CHEBI:58502"/>
        <dbReference type="ChEBI" id="CHEBI:456216"/>
        <dbReference type="EC" id="2.7.1.156"/>
    </reaction>
</comment>
<dbReference type="Gene3D" id="3.40.50.300">
    <property type="entry name" value="P-loop containing nucleotide triphosphate hydrolases"/>
    <property type="match status" value="1"/>
</dbReference>
<evidence type="ECO:0000256" key="4">
    <source>
        <dbReference type="ARBA" id="ARBA00003889"/>
    </source>
</evidence>
<evidence type="ECO:0000256" key="3">
    <source>
        <dbReference type="ARBA" id="ARBA00001522"/>
    </source>
</evidence>
<dbReference type="GO" id="GO:0009236">
    <property type="term" value="P:cobalamin biosynthetic process"/>
    <property type="evidence" value="ECO:0007669"/>
    <property type="project" value="UniProtKB-KW"/>
</dbReference>
<dbReference type="Pfam" id="PF02283">
    <property type="entry name" value="CobU"/>
    <property type="match status" value="1"/>
</dbReference>
<comment type="pathway">
    <text evidence="5">Cofactor biosynthesis; adenosylcobalamin biosynthesis; adenosylcobalamin from cob(II)yrinate a,c-diamide: step 6/7.</text>
</comment>
<evidence type="ECO:0000256" key="17">
    <source>
        <dbReference type="ARBA" id="ARBA00030571"/>
    </source>
</evidence>
<dbReference type="PANTHER" id="PTHR34848">
    <property type="match status" value="1"/>
</dbReference>
<dbReference type="GO" id="GO:0005524">
    <property type="term" value="F:ATP binding"/>
    <property type="evidence" value="ECO:0007669"/>
    <property type="project" value="UniProtKB-KW"/>
</dbReference>
<keyword evidence="10" id="KW-0169">Cobalamin biosynthesis</keyword>
<evidence type="ECO:0000256" key="7">
    <source>
        <dbReference type="ARBA" id="ARBA00007490"/>
    </source>
</evidence>
<evidence type="ECO:0000256" key="1">
    <source>
        <dbReference type="ARBA" id="ARBA00000312"/>
    </source>
</evidence>
<comment type="pathway">
    <text evidence="6">Cofactor biosynthesis; adenosylcobalamin biosynthesis; adenosylcobalamin from cob(II)yrinate a,c-diamide: step 5/7.</text>
</comment>
<comment type="catalytic activity">
    <reaction evidence="2">
        <text>adenosylcob(III)inamide phosphate + GTP + H(+) = adenosylcob(III)inamide-GDP + diphosphate</text>
        <dbReference type="Rhea" id="RHEA:22712"/>
        <dbReference type="ChEBI" id="CHEBI:15378"/>
        <dbReference type="ChEBI" id="CHEBI:33019"/>
        <dbReference type="ChEBI" id="CHEBI:37565"/>
        <dbReference type="ChEBI" id="CHEBI:58502"/>
        <dbReference type="ChEBI" id="CHEBI:60487"/>
        <dbReference type="EC" id="2.7.7.62"/>
    </reaction>
</comment>
<evidence type="ECO:0000256" key="5">
    <source>
        <dbReference type="ARBA" id="ARBA00004692"/>
    </source>
</evidence>
<evidence type="ECO:0000256" key="6">
    <source>
        <dbReference type="ARBA" id="ARBA00005159"/>
    </source>
</evidence>
<proteinExistence type="inferred from homology"/>
<keyword evidence="12" id="KW-0547">Nucleotide-binding</keyword>
<dbReference type="PANTHER" id="PTHR34848:SF1">
    <property type="entry name" value="BIFUNCTIONAL ADENOSYLCOBALAMIN BIOSYNTHESIS PROTEIN COBU"/>
    <property type="match status" value="1"/>
</dbReference>
<evidence type="ECO:0000313" key="18">
    <source>
        <dbReference type="EMBL" id="GAI85565.1"/>
    </source>
</evidence>
<comment type="function">
    <text evidence="4">Catalyzes ATP-dependent phosphorylation of adenosylcobinamide and addition of GMP to adenosylcobinamide phosphate.</text>
</comment>
<keyword evidence="14" id="KW-0067">ATP-binding</keyword>
<comment type="catalytic activity">
    <reaction evidence="3">
        <text>adenosylcob(III)inamide + GTP = adenosylcob(III)inamide phosphate + GDP + H(+)</text>
        <dbReference type="Rhea" id="RHEA:15765"/>
        <dbReference type="ChEBI" id="CHEBI:2480"/>
        <dbReference type="ChEBI" id="CHEBI:15378"/>
        <dbReference type="ChEBI" id="CHEBI:37565"/>
        <dbReference type="ChEBI" id="CHEBI:58189"/>
        <dbReference type="ChEBI" id="CHEBI:58502"/>
        <dbReference type="EC" id="2.7.1.156"/>
    </reaction>
</comment>
<dbReference type="GO" id="GO:0043752">
    <property type="term" value="F:adenosylcobinamide kinase activity"/>
    <property type="evidence" value="ECO:0007669"/>
    <property type="project" value="UniProtKB-EC"/>
</dbReference>
<dbReference type="GO" id="GO:0008820">
    <property type="term" value="F:cobinamide phosphate guanylyltransferase activity"/>
    <property type="evidence" value="ECO:0007669"/>
    <property type="project" value="UniProtKB-EC"/>
</dbReference>
<sequence>MWGGESKRKYAMPGLSFWIASPLLVSNVMSQCGDAEQVNPKFAEDKLALEIKELIECIDGIDASFIIVSNEVGMGLVPENRLGRLYRDLLGKVNQKLARHADKIHLMVAGIAIDVKNLGRS</sequence>
<dbReference type="InterPro" id="IPR003203">
    <property type="entry name" value="CobU/CobP"/>
</dbReference>
<keyword evidence="11" id="KW-0808">Transferase</keyword>
<evidence type="ECO:0000256" key="13">
    <source>
        <dbReference type="ARBA" id="ARBA00022777"/>
    </source>
</evidence>
<evidence type="ECO:0000256" key="14">
    <source>
        <dbReference type="ARBA" id="ARBA00022840"/>
    </source>
</evidence>